<dbReference type="AlphaFoldDB" id="A0A7C3CMI3"/>
<comment type="caution">
    <text evidence="3">The sequence shown here is derived from an EMBL/GenBank/DDBJ whole genome shotgun (WGS) entry which is preliminary data.</text>
</comment>
<proteinExistence type="inferred from homology"/>
<dbReference type="InterPro" id="IPR055346">
    <property type="entry name" value="Fe-S_cluster_assembly_SufBD"/>
</dbReference>
<dbReference type="PANTHER" id="PTHR30508">
    <property type="entry name" value="FES CLUSTER ASSEMBLY PROTEIN SUF"/>
    <property type="match status" value="1"/>
</dbReference>
<reference evidence="3" key="1">
    <citation type="journal article" date="2020" name="mSystems">
        <title>Genome- and Community-Level Interaction Insights into Carbon Utilization and Element Cycling Functions of Hydrothermarchaeota in Hydrothermal Sediment.</title>
        <authorList>
            <person name="Zhou Z."/>
            <person name="Liu Y."/>
            <person name="Xu W."/>
            <person name="Pan J."/>
            <person name="Luo Z.H."/>
            <person name="Li M."/>
        </authorList>
    </citation>
    <scope>NUCLEOTIDE SEQUENCE [LARGE SCALE GENOMIC DNA]</scope>
    <source>
        <strain evidence="3">HyVt-483</strain>
    </source>
</reference>
<dbReference type="InterPro" id="IPR037284">
    <property type="entry name" value="SUF_FeS_clus_asmbl_SufBD_sf"/>
</dbReference>
<dbReference type="PANTHER" id="PTHR30508:SF1">
    <property type="entry name" value="UPF0051 PROTEIN ABCI8, CHLOROPLASTIC-RELATED"/>
    <property type="match status" value="1"/>
</dbReference>
<sequence length="389" mass="43615">MSEKDRRIRPRIEDFRPAKEGHIPRSLEELSPEEWARLKEVGIEPEAPREGEFFQADARVVHCRTLPEGLELLPITEALRKYDWIEEYWWKTVDRDKDEYTRATDEDLDDGYFIRVLPGVRLIYPVQTCLYIRTPGVVQKVHNLIIVEEGAELNLITACTTHPGVRSGFHIGVSEFYVKRKGKLTFTMIHNWADETYVRPRTGVRVEEEGTYISTYVTLHPVASVQSMPVCRLVGEGARAVFGSVVVAPRNSYLDLGAVVSLEAPNSRAEIISRSVSTGGESIARGHLIGRAPQIKAHLECQGLMLSDEGAIKAIPQLDAYYAHVDMSHEAAVGKIAQEEIEYLMARGLSEEEATSLIVQGFLSVRIEGLPAELQKRIDQAVALARQGL</sequence>
<accession>A0A7C3CMI3</accession>
<organism evidence="3">
    <name type="scientific">Thermosulfurimonas dismutans</name>
    <dbReference type="NCBI Taxonomy" id="999894"/>
    <lineage>
        <taxon>Bacteria</taxon>
        <taxon>Pseudomonadati</taxon>
        <taxon>Thermodesulfobacteriota</taxon>
        <taxon>Thermodesulfobacteria</taxon>
        <taxon>Thermodesulfobacteriales</taxon>
        <taxon>Thermodesulfobacteriaceae</taxon>
        <taxon>Thermosulfurimonas</taxon>
    </lineage>
</organism>
<dbReference type="Proteomes" id="UP000886043">
    <property type="component" value="Unassembled WGS sequence"/>
</dbReference>
<feature type="domain" description="SUF system FeS cluster assembly SufBD core" evidence="2">
    <location>
        <begin position="136"/>
        <end position="362"/>
    </location>
</feature>
<dbReference type="GO" id="GO:0016226">
    <property type="term" value="P:iron-sulfur cluster assembly"/>
    <property type="evidence" value="ECO:0007669"/>
    <property type="project" value="InterPro"/>
</dbReference>
<comment type="similarity">
    <text evidence="1">Belongs to the iron-sulfur cluster assembly SufBD family.</text>
</comment>
<dbReference type="Pfam" id="PF01458">
    <property type="entry name" value="SUFBD_core"/>
    <property type="match status" value="1"/>
</dbReference>
<protein>
    <submittedName>
        <fullName evidence="3">SufD family Fe-S cluster assembly protein</fullName>
    </submittedName>
</protein>
<evidence type="ECO:0000256" key="1">
    <source>
        <dbReference type="ARBA" id="ARBA00043967"/>
    </source>
</evidence>
<dbReference type="InterPro" id="IPR000825">
    <property type="entry name" value="SUF_FeS_clus_asmbl_SufBD_core"/>
</dbReference>
<gene>
    <name evidence="3" type="ORF">ENJ40_09825</name>
</gene>
<evidence type="ECO:0000313" key="3">
    <source>
        <dbReference type="EMBL" id="HFC98732.1"/>
    </source>
</evidence>
<evidence type="ECO:0000259" key="2">
    <source>
        <dbReference type="Pfam" id="PF01458"/>
    </source>
</evidence>
<name>A0A7C3CMI3_9BACT</name>
<dbReference type="EMBL" id="DRMH01000136">
    <property type="protein sequence ID" value="HFC98732.1"/>
    <property type="molecule type" value="Genomic_DNA"/>
</dbReference>
<dbReference type="SUPFAM" id="SSF101960">
    <property type="entry name" value="Stabilizer of iron transporter SufD"/>
    <property type="match status" value="1"/>
</dbReference>